<reference evidence="4" key="1">
    <citation type="submission" date="2023-06" db="EMBL/GenBank/DDBJ databases">
        <title>Genome-scale phylogeny and comparative genomics of the fungal order Sordariales.</title>
        <authorList>
            <consortium name="Lawrence Berkeley National Laboratory"/>
            <person name="Hensen N."/>
            <person name="Bonometti L."/>
            <person name="Westerberg I."/>
            <person name="Brannstrom I.O."/>
            <person name="Guillou S."/>
            <person name="Cros-Aarteil S."/>
            <person name="Calhoun S."/>
            <person name="Haridas S."/>
            <person name="Kuo A."/>
            <person name="Mondo S."/>
            <person name="Pangilinan J."/>
            <person name="Riley R."/>
            <person name="Labutti K."/>
            <person name="Andreopoulos B."/>
            <person name="Lipzen A."/>
            <person name="Chen C."/>
            <person name="Yanf M."/>
            <person name="Daum C."/>
            <person name="Ng V."/>
            <person name="Clum A."/>
            <person name="Steindorff A."/>
            <person name="Ohm R."/>
            <person name="Martin F."/>
            <person name="Silar P."/>
            <person name="Natvig D."/>
            <person name="Lalanne C."/>
            <person name="Gautier V."/>
            <person name="Ament-Velasquez S.L."/>
            <person name="Kruys A."/>
            <person name="Hutchinson M.I."/>
            <person name="Powell A.J."/>
            <person name="Barry K."/>
            <person name="Miller A.N."/>
            <person name="Grigoriev I.V."/>
            <person name="Debuchy R."/>
            <person name="Gladieux P."/>
            <person name="Thoren M.H."/>
            <person name="Johannesson H."/>
        </authorList>
    </citation>
    <scope>NUCLEOTIDE SEQUENCE</scope>
    <source>
        <strain evidence="4">CBS 606.72</strain>
    </source>
</reference>
<evidence type="ECO:0000256" key="2">
    <source>
        <dbReference type="PROSITE-ProRule" id="PRU00023"/>
    </source>
</evidence>
<dbReference type="Gene3D" id="1.25.40.20">
    <property type="entry name" value="Ankyrin repeat-containing domain"/>
    <property type="match status" value="1"/>
</dbReference>
<comment type="caution">
    <text evidence="4">The sequence shown here is derived from an EMBL/GenBank/DDBJ whole genome shotgun (WGS) entry which is preliminary data.</text>
</comment>
<dbReference type="PROSITE" id="PS50088">
    <property type="entry name" value="ANK_REPEAT"/>
    <property type="match status" value="2"/>
</dbReference>
<evidence type="ECO:0000313" key="4">
    <source>
        <dbReference type="EMBL" id="KAK0622438.1"/>
    </source>
</evidence>
<organism evidence="4 5">
    <name type="scientific">Immersiella caudata</name>
    <dbReference type="NCBI Taxonomy" id="314043"/>
    <lineage>
        <taxon>Eukaryota</taxon>
        <taxon>Fungi</taxon>
        <taxon>Dikarya</taxon>
        <taxon>Ascomycota</taxon>
        <taxon>Pezizomycotina</taxon>
        <taxon>Sordariomycetes</taxon>
        <taxon>Sordariomycetidae</taxon>
        <taxon>Sordariales</taxon>
        <taxon>Lasiosphaeriaceae</taxon>
        <taxon>Immersiella</taxon>
    </lineage>
</organism>
<dbReference type="PANTHER" id="PTHR10039">
    <property type="entry name" value="AMELOGENIN"/>
    <property type="match status" value="1"/>
</dbReference>
<dbReference type="InterPro" id="IPR002110">
    <property type="entry name" value="Ankyrin_rpt"/>
</dbReference>
<gene>
    <name evidence="4" type="ORF">B0T14DRAFT_552877</name>
</gene>
<dbReference type="PROSITE" id="PS50837">
    <property type="entry name" value="NACHT"/>
    <property type="match status" value="1"/>
</dbReference>
<dbReference type="SUPFAM" id="SSF48403">
    <property type="entry name" value="Ankyrin repeat"/>
    <property type="match status" value="1"/>
</dbReference>
<dbReference type="Proteomes" id="UP001175000">
    <property type="component" value="Unassembled WGS sequence"/>
</dbReference>
<evidence type="ECO:0000256" key="1">
    <source>
        <dbReference type="ARBA" id="ARBA00022737"/>
    </source>
</evidence>
<proteinExistence type="predicted"/>
<sequence>MRVAFSEAGIHRLGCRRWPPASLWLIGPPGIGKTIVSCFLVDKLQELLRDSESPSAIFAYYFCDNKDEQRQKATAILQGILVQILKKAPELFDLVKRYYRIKRGSFPGNLDALWRMLVQILNNSAGPIYVLIDALDECEEASRIELLALLADLDPSTKARILITGRPEADIEETGQTAGGHLLRLDSAKINDDLSRFIDMRVDELGRKKSYPEKLIQDIQKAVRDQAGGTFLWASLVLKDIAATKRAQSARKKLDSMPSDLPGWVVVSRRPMTVIELATAAALGGPESWDGGAVPPADVIDELKDGFRCCRPLLYHGPDDDTINLVHQSAKDYFVAMDSLSPYRVNREETSMKILETCWRYVAMPEFEQGAVIVSRTDTSQLVPTKLSKRVLDAYGFLGYAAEELRDGGQITERLTSITKFVRKSQSLDPSSVLRDHWLAVSVSAGHVEGVQALLDKHADTTARGSGWDWYPALHLAAMKGHAAIVRLLVQSKCDVSHVWNRQTALHMAAKSGRAETSRILLENGAEVNAKGESGQTPLHCASDASCKSRRRLAS</sequence>
<dbReference type="Gene3D" id="3.40.50.300">
    <property type="entry name" value="P-loop containing nucleotide triphosphate hydrolases"/>
    <property type="match status" value="1"/>
</dbReference>
<dbReference type="InterPro" id="IPR056884">
    <property type="entry name" value="NPHP3-like_N"/>
</dbReference>
<feature type="domain" description="NACHT" evidence="3">
    <location>
        <begin position="21"/>
        <end position="173"/>
    </location>
</feature>
<keyword evidence="5" id="KW-1185">Reference proteome</keyword>
<feature type="repeat" description="ANK" evidence="2">
    <location>
        <begin position="469"/>
        <end position="497"/>
    </location>
</feature>
<accession>A0AA39WVL5</accession>
<dbReference type="SMART" id="SM00248">
    <property type="entry name" value="ANK"/>
    <property type="match status" value="3"/>
</dbReference>
<protein>
    <recommendedName>
        <fullName evidence="3">NACHT domain-containing protein</fullName>
    </recommendedName>
</protein>
<dbReference type="Pfam" id="PF24883">
    <property type="entry name" value="NPHP3_N"/>
    <property type="match status" value="1"/>
</dbReference>
<dbReference type="Pfam" id="PF12796">
    <property type="entry name" value="Ank_2"/>
    <property type="match status" value="1"/>
</dbReference>
<keyword evidence="1" id="KW-0677">Repeat</keyword>
<dbReference type="EMBL" id="JAULSU010000003">
    <property type="protein sequence ID" value="KAK0622438.1"/>
    <property type="molecule type" value="Genomic_DNA"/>
</dbReference>
<dbReference type="InterPro" id="IPR007111">
    <property type="entry name" value="NACHT_NTPase"/>
</dbReference>
<dbReference type="SUPFAM" id="SSF52540">
    <property type="entry name" value="P-loop containing nucleoside triphosphate hydrolases"/>
    <property type="match status" value="1"/>
</dbReference>
<dbReference type="AlphaFoldDB" id="A0AA39WVL5"/>
<dbReference type="InterPro" id="IPR027417">
    <property type="entry name" value="P-loop_NTPase"/>
</dbReference>
<dbReference type="PROSITE" id="PS50297">
    <property type="entry name" value="ANK_REP_REGION"/>
    <property type="match status" value="2"/>
</dbReference>
<evidence type="ECO:0000259" key="3">
    <source>
        <dbReference type="PROSITE" id="PS50837"/>
    </source>
</evidence>
<keyword evidence="2" id="KW-0040">ANK repeat</keyword>
<dbReference type="PANTHER" id="PTHR10039:SF14">
    <property type="entry name" value="NACHT DOMAIN-CONTAINING PROTEIN"/>
    <property type="match status" value="1"/>
</dbReference>
<name>A0AA39WVL5_9PEZI</name>
<evidence type="ECO:0000313" key="5">
    <source>
        <dbReference type="Proteomes" id="UP001175000"/>
    </source>
</evidence>
<dbReference type="InterPro" id="IPR036770">
    <property type="entry name" value="Ankyrin_rpt-contain_sf"/>
</dbReference>
<feature type="repeat" description="ANK" evidence="2">
    <location>
        <begin position="501"/>
        <end position="533"/>
    </location>
</feature>